<evidence type="ECO:0000256" key="4">
    <source>
        <dbReference type="ARBA" id="ARBA00022771"/>
    </source>
</evidence>
<feature type="non-terminal residue" evidence="11">
    <location>
        <position position="117"/>
    </location>
</feature>
<name>G1CW87_TIGCA</name>
<keyword evidence="7 8" id="KW-0694">RNA-binding</keyword>
<organism evidence="11">
    <name type="scientific">Tigriopus californicus</name>
    <name type="common">Marine copepod</name>
    <dbReference type="NCBI Taxonomy" id="6832"/>
    <lineage>
        <taxon>Eukaryota</taxon>
        <taxon>Metazoa</taxon>
        <taxon>Ecdysozoa</taxon>
        <taxon>Arthropoda</taxon>
        <taxon>Crustacea</taxon>
        <taxon>Multicrustacea</taxon>
        <taxon>Hexanauplia</taxon>
        <taxon>Copepoda</taxon>
        <taxon>Harpacticoida</taxon>
        <taxon>Harpacticidae</taxon>
        <taxon>Tigriopus</taxon>
    </lineage>
</organism>
<protein>
    <submittedName>
        <fullName evidence="11">Nanos 2-like protein</fullName>
    </submittedName>
</protein>
<feature type="domain" description="Nanos-type" evidence="10">
    <location>
        <begin position="58"/>
        <end position="113"/>
    </location>
</feature>
<dbReference type="InterPro" id="IPR038129">
    <property type="entry name" value="Nanos_sf"/>
</dbReference>
<keyword evidence="4 8" id="KW-0863">Zinc-finger</keyword>
<dbReference type="Gene3D" id="4.10.60.30">
    <property type="entry name" value="Nanos, RNA-binding domain"/>
    <property type="match status" value="1"/>
</dbReference>
<accession>G1CW87</accession>
<evidence type="ECO:0000256" key="7">
    <source>
        <dbReference type="ARBA" id="ARBA00022884"/>
    </source>
</evidence>
<dbReference type="Pfam" id="PF05741">
    <property type="entry name" value="zf-nanos"/>
    <property type="match status" value="1"/>
</dbReference>
<evidence type="ECO:0000256" key="2">
    <source>
        <dbReference type="ARBA" id="ARBA00022490"/>
    </source>
</evidence>
<comment type="subcellular location">
    <subcellularLocation>
        <location evidence="1">Cytoplasm</location>
    </subcellularLocation>
</comment>
<evidence type="ECO:0000256" key="6">
    <source>
        <dbReference type="ARBA" id="ARBA00022845"/>
    </source>
</evidence>
<evidence type="ECO:0000256" key="3">
    <source>
        <dbReference type="ARBA" id="ARBA00022723"/>
    </source>
</evidence>
<evidence type="ECO:0000256" key="1">
    <source>
        <dbReference type="ARBA" id="ARBA00004496"/>
    </source>
</evidence>
<evidence type="ECO:0000259" key="10">
    <source>
        <dbReference type="PROSITE" id="PS51522"/>
    </source>
</evidence>
<reference evidence="11" key="1">
    <citation type="journal article" date="2011" name="BMC Genet.">
        <title>Interpopulation hybridization results in widespread viability selection across the genome in Tigriopus californicus.</title>
        <authorList>
            <person name="Pritchard V.L."/>
            <person name="Dimond L."/>
            <person name="Harrison J.S."/>
            <person name="Velazquez C.C."/>
            <person name="Zieba J.T."/>
            <person name="Burton R.S."/>
            <person name="Edmands S."/>
        </authorList>
    </citation>
    <scope>NUCLEOTIDE SEQUENCE</scope>
</reference>
<feature type="region of interest" description="Disordered" evidence="9">
    <location>
        <begin position="1"/>
        <end position="21"/>
    </location>
</feature>
<evidence type="ECO:0000256" key="9">
    <source>
        <dbReference type="SAM" id="MobiDB-lite"/>
    </source>
</evidence>
<evidence type="ECO:0000313" key="11">
    <source>
        <dbReference type="EMBL" id="AEK11947.1"/>
    </source>
</evidence>
<dbReference type="AlphaFoldDB" id="G1CW87"/>
<keyword evidence="6 8" id="KW-0810">Translation regulation</keyword>
<feature type="non-terminal residue" evidence="11">
    <location>
        <position position="1"/>
    </location>
</feature>
<comment type="similarity">
    <text evidence="8">Belongs to the nanos family.</text>
</comment>
<dbReference type="GO" id="GO:0006417">
    <property type="term" value="P:regulation of translation"/>
    <property type="evidence" value="ECO:0007669"/>
    <property type="project" value="UniProtKB-UniRule"/>
</dbReference>
<dbReference type="EMBL" id="JF928264">
    <property type="protein sequence ID" value="AEK11947.1"/>
    <property type="molecule type" value="Genomic_DNA"/>
</dbReference>
<dbReference type="PROSITE" id="PS51522">
    <property type="entry name" value="ZF_NANOS"/>
    <property type="match status" value="1"/>
</dbReference>
<dbReference type="InterPro" id="IPR024161">
    <property type="entry name" value="Znf_nanos-typ"/>
</dbReference>
<dbReference type="GO" id="GO:0008270">
    <property type="term" value="F:zinc ion binding"/>
    <property type="evidence" value="ECO:0007669"/>
    <property type="project" value="UniProtKB-KW"/>
</dbReference>
<keyword evidence="5" id="KW-0862">Zinc</keyword>
<proteinExistence type="inferred from homology"/>
<keyword evidence="2" id="KW-0963">Cytoplasm</keyword>
<evidence type="ECO:0000256" key="8">
    <source>
        <dbReference type="PROSITE-ProRule" id="PRU00855"/>
    </source>
</evidence>
<dbReference type="InterPro" id="IPR008705">
    <property type="entry name" value="Nanos/Xcar2"/>
</dbReference>
<dbReference type="GO" id="GO:0003723">
    <property type="term" value="F:RNA binding"/>
    <property type="evidence" value="ECO:0007669"/>
    <property type="project" value="UniProtKB-UniRule"/>
</dbReference>
<keyword evidence="3" id="KW-0479">Metal-binding</keyword>
<dbReference type="PANTHER" id="PTHR12887">
    <property type="entry name" value="NANOS PROTEIN"/>
    <property type="match status" value="1"/>
</dbReference>
<evidence type="ECO:0000256" key="5">
    <source>
        <dbReference type="ARBA" id="ARBA00022833"/>
    </source>
</evidence>
<sequence length="117" mass="12968">NRPLVSGRESNLSTGWQPLPSPGLLPLPSLYSPNCALWTQRLPPATPFRPREMSLKRECKFCRNNGEATATFSSHALRCPRTKQLICPVLRSYVCGICGATGDDAHTHNYCPQLKSE</sequence>
<dbReference type="GO" id="GO:0005737">
    <property type="term" value="C:cytoplasm"/>
    <property type="evidence" value="ECO:0007669"/>
    <property type="project" value="UniProtKB-SubCell"/>
</dbReference>